<evidence type="ECO:0000256" key="1">
    <source>
        <dbReference type="SAM" id="MobiDB-lite"/>
    </source>
</evidence>
<organism evidence="2 3">
    <name type="scientific">Trema orientale</name>
    <name type="common">Charcoal tree</name>
    <name type="synonym">Celtis orientalis</name>
    <dbReference type="NCBI Taxonomy" id="63057"/>
    <lineage>
        <taxon>Eukaryota</taxon>
        <taxon>Viridiplantae</taxon>
        <taxon>Streptophyta</taxon>
        <taxon>Embryophyta</taxon>
        <taxon>Tracheophyta</taxon>
        <taxon>Spermatophyta</taxon>
        <taxon>Magnoliopsida</taxon>
        <taxon>eudicotyledons</taxon>
        <taxon>Gunneridae</taxon>
        <taxon>Pentapetalae</taxon>
        <taxon>rosids</taxon>
        <taxon>fabids</taxon>
        <taxon>Rosales</taxon>
        <taxon>Cannabaceae</taxon>
        <taxon>Trema</taxon>
    </lineage>
</organism>
<protein>
    <submittedName>
        <fullName evidence="2">Uncharacterized protein</fullName>
    </submittedName>
</protein>
<accession>A0A2P5BR21</accession>
<proteinExistence type="predicted"/>
<dbReference type="OrthoDB" id="1247720at2759"/>
<dbReference type="AlphaFoldDB" id="A0A2P5BR21"/>
<name>A0A2P5BR21_TREOI</name>
<dbReference type="EMBL" id="JXTC01000477">
    <property type="protein sequence ID" value="PON51184.1"/>
    <property type="molecule type" value="Genomic_DNA"/>
</dbReference>
<gene>
    <name evidence="2" type="ORF">TorRG33x02_311980</name>
</gene>
<dbReference type="InParanoid" id="A0A2P5BR21"/>
<keyword evidence="3" id="KW-1185">Reference proteome</keyword>
<reference evidence="3" key="1">
    <citation type="submission" date="2016-06" db="EMBL/GenBank/DDBJ databases">
        <title>Parallel loss of symbiosis genes in relatives of nitrogen-fixing non-legume Parasponia.</title>
        <authorList>
            <person name="Van Velzen R."/>
            <person name="Holmer R."/>
            <person name="Bu F."/>
            <person name="Rutten L."/>
            <person name="Van Zeijl A."/>
            <person name="Liu W."/>
            <person name="Santuari L."/>
            <person name="Cao Q."/>
            <person name="Sharma T."/>
            <person name="Shen D."/>
            <person name="Roswanjaya Y."/>
            <person name="Wardhani T."/>
            <person name="Kalhor M.S."/>
            <person name="Jansen J."/>
            <person name="Van den Hoogen J."/>
            <person name="Gungor B."/>
            <person name="Hartog M."/>
            <person name="Hontelez J."/>
            <person name="Verver J."/>
            <person name="Yang W.-C."/>
            <person name="Schijlen E."/>
            <person name="Repin R."/>
            <person name="Schilthuizen M."/>
            <person name="Schranz E."/>
            <person name="Heidstra R."/>
            <person name="Miyata K."/>
            <person name="Fedorova E."/>
            <person name="Kohlen W."/>
            <person name="Bisseling T."/>
            <person name="Smit S."/>
            <person name="Geurts R."/>
        </authorList>
    </citation>
    <scope>NUCLEOTIDE SEQUENCE [LARGE SCALE GENOMIC DNA]</scope>
    <source>
        <strain evidence="3">cv. RG33-2</strain>
    </source>
</reference>
<dbReference type="Proteomes" id="UP000237000">
    <property type="component" value="Unassembled WGS sequence"/>
</dbReference>
<comment type="caution">
    <text evidence="2">The sequence shown here is derived from an EMBL/GenBank/DDBJ whole genome shotgun (WGS) entry which is preliminary data.</text>
</comment>
<sequence>MILIVSKADMDQIIVFIVYGGRWDDNKYVDHQVKIIMVQEGTTYTSLTEKICKELGSDPTMKSIKMSFDPKIGTSRGIAIENDENVAVFLYLIKNDPEFKRCPLVVEIEEKSQSPTKSEPTTNQTSSNVKVKDYGVVKEESGMNDKSTSHSCSSTGVGNSINGFVFANSGVPFSNPDTTTAKVFSFGPTPIVAFSSSLSGTNFVSSSSSSTPVSFSFGTTPVVGSSSSLSETNMVSPSSSRKPISFGFRTSPVPGASSSLSETIMVSSSSSITPVSFSFGTTTPVPSASSSLSETIMVSPSSSSTPTSFSFGTSPVPGASSSSLSETIMVSSSSSSTPISFSFGTSPVLSASSSLSETNFVNSSSSSMPSAFSFSFQPQKSPDFGIKLNSSPPTGFSFGATSAASAMSGDGYSISEGSNFSRGNGVDKCNRPRIVKIKHKQRKE</sequence>
<evidence type="ECO:0000313" key="3">
    <source>
        <dbReference type="Proteomes" id="UP000237000"/>
    </source>
</evidence>
<feature type="region of interest" description="Disordered" evidence="1">
    <location>
        <begin position="302"/>
        <end position="323"/>
    </location>
</feature>
<evidence type="ECO:0000313" key="2">
    <source>
        <dbReference type="EMBL" id="PON51184.1"/>
    </source>
</evidence>